<protein>
    <recommendedName>
        <fullName evidence="5">Ubiquitin-like domain-containing protein</fullName>
    </recommendedName>
</protein>
<dbReference type="Gene3D" id="3.10.20.90">
    <property type="entry name" value="Phosphatidylinositol 3-kinase Catalytic Subunit, Chain A, domain 1"/>
    <property type="match status" value="1"/>
</dbReference>
<dbReference type="SUPFAM" id="SSF54236">
    <property type="entry name" value="Ubiquitin-like"/>
    <property type="match status" value="1"/>
</dbReference>
<evidence type="ECO:0000256" key="1">
    <source>
        <dbReference type="ARBA" id="ARBA00022614"/>
    </source>
</evidence>
<dbReference type="PANTHER" id="PTHR18849:SF0">
    <property type="entry name" value="CILIA- AND FLAGELLA-ASSOCIATED PROTEIN 410-RELATED"/>
    <property type="match status" value="1"/>
</dbReference>
<dbReference type="InterPro" id="IPR001611">
    <property type="entry name" value="Leu-rich_rpt"/>
</dbReference>
<evidence type="ECO:0008006" key="5">
    <source>
        <dbReference type="Google" id="ProtNLM"/>
    </source>
</evidence>
<dbReference type="InterPro" id="IPR029071">
    <property type="entry name" value="Ubiquitin-like_domsf"/>
</dbReference>
<accession>C3YBK7</accession>
<evidence type="ECO:0000313" key="4">
    <source>
        <dbReference type="EMBL" id="EEN62364.1"/>
    </source>
</evidence>
<dbReference type="InParanoid" id="C3YBK7"/>
<evidence type="ECO:0000256" key="3">
    <source>
        <dbReference type="SAM" id="MobiDB-lite"/>
    </source>
</evidence>
<dbReference type="EMBL" id="GG666497">
    <property type="protein sequence ID" value="EEN62364.1"/>
    <property type="molecule type" value="Genomic_DNA"/>
</dbReference>
<dbReference type="SUPFAM" id="SSF52058">
    <property type="entry name" value="L domain-like"/>
    <property type="match status" value="1"/>
</dbReference>
<dbReference type="AlphaFoldDB" id="C3YBK7"/>
<dbReference type="Pfam" id="PF00560">
    <property type="entry name" value="LRR_1"/>
    <property type="match status" value="1"/>
</dbReference>
<dbReference type="FunFam" id="3.80.10.10:FF:001494">
    <property type="entry name" value="Uncharacterized protein"/>
    <property type="match status" value="1"/>
</dbReference>
<evidence type="ECO:0000256" key="2">
    <source>
        <dbReference type="ARBA" id="ARBA00022737"/>
    </source>
</evidence>
<name>C3YBK7_BRAFL</name>
<proteinExistence type="predicted"/>
<organism>
    <name type="scientific">Branchiostoma floridae</name>
    <name type="common">Florida lancelet</name>
    <name type="synonym">Amphioxus</name>
    <dbReference type="NCBI Taxonomy" id="7739"/>
    <lineage>
        <taxon>Eukaryota</taxon>
        <taxon>Metazoa</taxon>
        <taxon>Chordata</taxon>
        <taxon>Cephalochordata</taxon>
        <taxon>Leptocardii</taxon>
        <taxon>Amphioxiformes</taxon>
        <taxon>Branchiostomatidae</taxon>
        <taxon>Branchiostoma</taxon>
    </lineage>
</organism>
<dbReference type="InterPro" id="IPR047991">
    <property type="entry name" value="TBCEL_Ubl"/>
</dbReference>
<dbReference type="CDD" id="cd17045">
    <property type="entry name" value="Ubl_TBCEL"/>
    <property type="match status" value="1"/>
</dbReference>
<dbReference type="InterPro" id="IPR032675">
    <property type="entry name" value="LRR_dom_sf"/>
</dbReference>
<dbReference type="STRING" id="7739.C3YBK7"/>
<feature type="region of interest" description="Disordered" evidence="3">
    <location>
        <begin position="458"/>
        <end position="492"/>
    </location>
</feature>
<dbReference type="Gene3D" id="3.80.10.10">
    <property type="entry name" value="Ribonuclease Inhibitor"/>
    <property type="match status" value="3"/>
</dbReference>
<dbReference type="eggNOG" id="KOG2982">
    <property type="taxonomic scope" value="Eukaryota"/>
</dbReference>
<reference evidence="4" key="1">
    <citation type="journal article" date="2008" name="Nature">
        <title>The amphioxus genome and the evolution of the chordate karyotype.</title>
        <authorList>
            <consortium name="US DOE Joint Genome Institute (JGI-PGF)"/>
            <person name="Putnam N.H."/>
            <person name="Butts T."/>
            <person name="Ferrier D.E.K."/>
            <person name="Furlong R.F."/>
            <person name="Hellsten U."/>
            <person name="Kawashima T."/>
            <person name="Robinson-Rechavi M."/>
            <person name="Shoguchi E."/>
            <person name="Terry A."/>
            <person name="Yu J.-K."/>
            <person name="Benito-Gutierrez E.L."/>
            <person name="Dubchak I."/>
            <person name="Garcia-Fernandez J."/>
            <person name="Gibson-Brown J.J."/>
            <person name="Grigoriev I.V."/>
            <person name="Horton A.C."/>
            <person name="de Jong P.J."/>
            <person name="Jurka J."/>
            <person name="Kapitonov V.V."/>
            <person name="Kohara Y."/>
            <person name="Kuroki Y."/>
            <person name="Lindquist E."/>
            <person name="Lucas S."/>
            <person name="Osoegawa K."/>
            <person name="Pennacchio L.A."/>
            <person name="Salamov A.A."/>
            <person name="Satou Y."/>
            <person name="Sauka-Spengler T."/>
            <person name="Schmutz J."/>
            <person name="Shin-I T."/>
            <person name="Toyoda A."/>
            <person name="Bronner-Fraser M."/>
            <person name="Fujiyama A."/>
            <person name="Holland L.Z."/>
            <person name="Holland P.W.H."/>
            <person name="Satoh N."/>
            <person name="Rokhsar D.S."/>
        </authorList>
    </citation>
    <scope>NUCLEOTIDE SEQUENCE [LARGE SCALE GENOMIC DNA]</scope>
    <source>
        <strain evidence="4">S238N-H82</strain>
        <tissue evidence="4">Testes</tissue>
    </source>
</reference>
<keyword evidence="2" id="KW-0677">Repeat</keyword>
<keyword evidence="1" id="KW-0433">Leucine-rich repeat</keyword>
<dbReference type="FunCoup" id="C3YBK7">
    <property type="interactions" value="256"/>
</dbReference>
<dbReference type="PANTHER" id="PTHR18849">
    <property type="entry name" value="LEUCINE RICH REPEAT PROTEIN"/>
    <property type="match status" value="1"/>
</dbReference>
<sequence length="492" mass="55645">MRSNWRCIHRTVVRKHRQREGHASLPEGTNTNTAVSQLPKKMVEEKPALSLPQALWQKYSTLDDDLPKLNSSNIFIASNAPGKTASVLAVHDFGITCGGEEGEVSRLCGQVTELDITQNCISQWQEVFKIMQQIPRLTFLNLCNNPLCGDIPAGLDVPSCPQLRHLVLNSTQVPWKTVYNILEQTPNVEELHLSMNNYSGVDQPPRSFPSVKILHFNGNNLQSWAEVCKLGETFPSLVSLVMHEVPLKDIEAPTEQLQETFLCLQKLNISNTGVGSWESLEKFNSLNQLKDVRMLGVPLLDDISDEKLRRQMVIARLPQIVRLNGSSVSEAEREDAERAFIRHFLDSEEKPERYHALVSIHGVLDPLVEVDLTPQTTAHVQVKFEESVKVMDLNVQQTLKEFKRSLKDWTGLPPNKIRVIHINTDLNFDGHICHTEELKYDKNLYSYQIRDGHELLIWPRPPSVPSSPSKKNPPKSGSGPADKFQAKKELQM</sequence>
<gene>
    <name evidence="4" type="ORF">BRAFLDRAFT_67597</name>
</gene>
<feature type="compositionally biased region" description="Low complexity" evidence="3">
    <location>
        <begin position="466"/>
        <end position="480"/>
    </location>
</feature>
<dbReference type="FunFam" id="3.80.10.10:FF:002359">
    <property type="entry name" value="Uncharacterized protein"/>
    <property type="match status" value="1"/>
</dbReference>